<evidence type="ECO:0000259" key="11">
    <source>
        <dbReference type="PROSITE" id="PS50808"/>
    </source>
</evidence>
<dbReference type="PROSITE" id="PS50808">
    <property type="entry name" value="ZF_BED"/>
    <property type="match status" value="1"/>
</dbReference>
<keyword evidence="8" id="KW-0539">Nucleus</keyword>
<dbReference type="AlphaFoldDB" id="A0A6G0YBU7"/>
<evidence type="ECO:0000256" key="5">
    <source>
        <dbReference type="ARBA" id="ARBA00023015"/>
    </source>
</evidence>
<dbReference type="InterPro" id="IPR003656">
    <property type="entry name" value="Znf_BED"/>
</dbReference>
<dbReference type="InterPro" id="IPR008906">
    <property type="entry name" value="HATC_C_dom"/>
</dbReference>
<reference evidence="12 13" key="1">
    <citation type="submission" date="2019-08" db="EMBL/GenBank/DDBJ databases">
        <title>Whole genome of Aphis craccivora.</title>
        <authorList>
            <person name="Voronova N.V."/>
            <person name="Shulinski R.S."/>
            <person name="Bandarenka Y.V."/>
            <person name="Zhorov D.G."/>
            <person name="Warner D."/>
        </authorList>
    </citation>
    <scope>NUCLEOTIDE SEQUENCE [LARGE SCALE GENOMIC DNA]</scope>
    <source>
        <strain evidence="12">180601</strain>
        <tissue evidence="12">Whole Body</tissue>
    </source>
</reference>
<evidence type="ECO:0000256" key="4">
    <source>
        <dbReference type="ARBA" id="ARBA00022833"/>
    </source>
</evidence>
<dbReference type="InterPro" id="IPR036236">
    <property type="entry name" value="Znf_C2H2_sf"/>
</dbReference>
<evidence type="ECO:0000256" key="8">
    <source>
        <dbReference type="ARBA" id="ARBA00023242"/>
    </source>
</evidence>
<dbReference type="GO" id="GO:0046983">
    <property type="term" value="F:protein dimerization activity"/>
    <property type="evidence" value="ECO:0007669"/>
    <property type="project" value="InterPro"/>
</dbReference>
<evidence type="ECO:0000313" key="13">
    <source>
        <dbReference type="Proteomes" id="UP000478052"/>
    </source>
</evidence>
<dbReference type="InterPro" id="IPR052035">
    <property type="entry name" value="ZnF_BED_domain_contain"/>
</dbReference>
<dbReference type="EMBL" id="VUJU01004898">
    <property type="protein sequence ID" value="KAF0752903.1"/>
    <property type="molecule type" value="Genomic_DNA"/>
</dbReference>
<keyword evidence="7" id="KW-0804">Transcription</keyword>
<feature type="domain" description="BED-type" evidence="11">
    <location>
        <begin position="3"/>
        <end position="47"/>
    </location>
</feature>
<dbReference type="PANTHER" id="PTHR46481:SF10">
    <property type="entry name" value="ZINC FINGER BED DOMAIN-CONTAINING PROTEIN 39"/>
    <property type="match status" value="1"/>
</dbReference>
<proteinExistence type="predicted"/>
<keyword evidence="13" id="KW-1185">Reference proteome</keyword>
<keyword evidence="2" id="KW-0479">Metal-binding</keyword>
<gene>
    <name evidence="12" type="ORF">FWK35_00015463</name>
</gene>
<dbReference type="GO" id="GO:0008270">
    <property type="term" value="F:zinc ion binding"/>
    <property type="evidence" value="ECO:0007669"/>
    <property type="project" value="UniProtKB-KW"/>
</dbReference>
<dbReference type="SMART" id="SM00614">
    <property type="entry name" value="ZnF_BED"/>
    <property type="match status" value="1"/>
</dbReference>
<evidence type="ECO:0000256" key="1">
    <source>
        <dbReference type="ARBA" id="ARBA00004123"/>
    </source>
</evidence>
<dbReference type="SUPFAM" id="SSF57667">
    <property type="entry name" value="beta-beta-alpha zinc fingers"/>
    <property type="match status" value="1"/>
</dbReference>
<evidence type="ECO:0000313" key="12">
    <source>
        <dbReference type="EMBL" id="KAF0752903.1"/>
    </source>
</evidence>
<keyword evidence="6" id="KW-0238">DNA-binding</keyword>
<accession>A0A6G0YBU7</accession>
<dbReference type="Pfam" id="PF02892">
    <property type="entry name" value="zf-BED"/>
    <property type="match status" value="1"/>
</dbReference>
<feature type="region of interest" description="Disordered" evidence="10">
    <location>
        <begin position="83"/>
        <end position="114"/>
    </location>
</feature>
<protein>
    <submittedName>
        <fullName evidence="12">Zinc finger BED domain-containing protein 1-like isoform X1</fullName>
    </submittedName>
</protein>
<name>A0A6G0YBU7_APHCR</name>
<comment type="caution">
    <text evidence="12">The sequence shown here is derived from an EMBL/GenBank/DDBJ whole genome shotgun (WGS) entry which is preliminary data.</text>
</comment>
<dbReference type="Pfam" id="PF05699">
    <property type="entry name" value="Dimer_Tnp_hAT"/>
    <property type="match status" value="1"/>
</dbReference>
<dbReference type="GO" id="GO:0003677">
    <property type="term" value="F:DNA binding"/>
    <property type="evidence" value="ECO:0007669"/>
    <property type="project" value="UniProtKB-KW"/>
</dbReference>
<evidence type="ECO:0000256" key="6">
    <source>
        <dbReference type="ARBA" id="ARBA00023125"/>
    </source>
</evidence>
<dbReference type="OrthoDB" id="6608103at2759"/>
<dbReference type="GO" id="GO:0009791">
    <property type="term" value="P:post-embryonic development"/>
    <property type="evidence" value="ECO:0007669"/>
    <property type="project" value="UniProtKB-ARBA"/>
</dbReference>
<evidence type="ECO:0000256" key="10">
    <source>
        <dbReference type="SAM" id="MobiDB-lite"/>
    </source>
</evidence>
<evidence type="ECO:0000256" key="3">
    <source>
        <dbReference type="ARBA" id="ARBA00022771"/>
    </source>
</evidence>
<dbReference type="PANTHER" id="PTHR46481">
    <property type="entry name" value="ZINC FINGER BED DOMAIN-CONTAINING PROTEIN 4"/>
    <property type="match status" value="1"/>
</dbReference>
<dbReference type="GO" id="GO:0005634">
    <property type="term" value="C:nucleus"/>
    <property type="evidence" value="ECO:0007669"/>
    <property type="project" value="UniProtKB-SubCell"/>
</dbReference>
<comment type="subcellular location">
    <subcellularLocation>
        <location evidence="1">Nucleus</location>
    </subcellularLocation>
</comment>
<keyword evidence="3 9" id="KW-0863">Zinc-finger</keyword>
<evidence type="ECO:0000256" key="7">
    <source>
        <dbReference type="ARBA" id="ARBA00023163"/>
    </source>
</evidence>
<dbReference type="SUPFAM" id="SSF140996">
    <property type="entry name" value="Hermes dimerisation domain"/>
    <property type="match status" value="1"/>
</dbReference>
<dbReference type="Proteomes" id="UP000478052">
    <property type="component" value="Unassembled WGS sequence"/>
</dbReference>
<evidence type="ECO:0000256" key="9">
    <source>
        <dbReference type="PROSITE-ProRule" id="PRU00027"/>
    </source>
</evidence>
<dbReference type="SUPFAM" id="SSF53098">
    <property type="entry name" value="Ribonuclease H-like"/>
    <property type="match status" value="1"/>
</dbReference>
<dbReference type="InterPro" id="IPR012337">
    <property type="entry name" value="RNaseH-like_sf"/>
</dbReference>
<keyword evidence="5" id="KW-0805">Transcription regulation</keyword>
<organism evidence="12 13">
    <name type="scientific">Aphis craccivora</name>
    <name type="common">Cowpea aphid</name>
    <dbReference type="NCBI Taxonomy" id="307492"/>
    <lineage>
        <taxon>Eukaryota</taxon>
        <taxon>Metazoa</taxon>
        <taxon>Ecdysozoa</taxon>
        <taxon>Arthropoda</taxon>
        <taxon>Hexapoda</taxon>
        <taxon>Insecta</taxon>
        <taxon>Pterygota</taxon>
        <taxon>Neoptera</taxon>
        <taxon>Paraneoptera</taxon>
        <taxon>Hemiptera</taxon>
        <taxon>Sternorrhyncha</taxon>
        <taxon>Aphidomorpha</taxon>
        <taxon>Aphidoidea</taxon>
        <taxon>Aphididae</taxon>
        <taxon>Aphidini</taxon>
        <taxon>Aphis</taxon>
        <taxon>Aphis</taxon>
    </lineage>
</organism>
<keyword evidence="4" id="KW-0862">Zinc</keyword>
<sequence length="643" mass="74033">MSRKTSDIWYHFTTANNESAKCKYCSVSYSYKGGSTANLSRHLKRKHIIQYDVRKKICTDKTDNLDLEENIDDPDTVSVHQNISETQNQPSTSSFSTSKITHTSNKTSQSQTRMESFIPRPLSMNKSQKIDEQLGIMIAKEFQPFSVVENIEFRKFVHLLNPNYSIPSRKTVFKSILPQLLEKTKQKVKTNLNNAKYIAFTTDGWTSLNNDSFVAITVHYIDNIECVLKSYLLGCYYFEQAHTAINLSEFMIKCFDEWEISEKIKVAVSDNAANITSAISLNSNWRHMPCLAHGINLIAQSGLSEIQSVHKKVKSIVEFFKRSTKSYIKLKQTQTQMGQPLLKLIQDVATRWNSTYDMFQRCIDIKDPLISTIALIGKNENLTPDDFYIMEHYCSVFKPFKEMTIELSSEKGVSISKVIILCNVLLSHIKKKKNEPNLPSAIYSMLLTMETKAEKRFERIEEQRLLIEATILDPRFKKRGFSNTKSYEFAYQKIIQSITTIIQSESEKHNLSGNEVNAVQENVNEKEQFDIWKDFDLQAPAITTISTPKSKAIIEIDKYLNEPLLDRKSDPLMWWKQMKTVYPNLFQLALLRLCVPSTSVPCERIFSKAGCTISDRRNRLSIKNAELLLFLNNDVIGMHQIHQ</sequence>
<evidence type="ECO:0000256" key="2">
    <source>
        <dbReference type="ARBA" id="ARBA00022723"/>
    </source>
</evidence>